<comment type="caution">
    <text evidence="1">The sequence shown here is derived from an EMBL/GenBank/DDBJ whole genome shotgun (WGS) entry which is preliminary data.</text>
</comment>
<dbReference type="AlphaFoldDB" id="A0A9Q3YKS2"/>
<keyword evidence="2" id="KW-1185">Reference proteome</keyword>
<dbReference type="SUPFAM" id="SSF56281">
    <property type="entry name" value="Metallo-hydrolase/oxidoreductase"/>
    <property type="match status" value="1"/>
</dbReference>
<dbReference type="InterPro" id="IPR036866">
    <property type="entry name" value="RibonucZ/Hydroxyglut_hydro"/>
</dbReference>
<gene>
    <name evidence="1" type="ORF">LL252_00645</name>
</gene>
<evidence type="ECO:0000313" key="2">
    <source>
        <dbReference type="Proteomes" id="UP001108027"/>
    </source>
</evidence>
<dbReference type="PANTHER" id="PTHR33835:SF1">
    <property type="entry name" value="METALLO-BETA-LACTAMASE DOMAIN-CONTAINING PROTEIN"/>
    <property type="match status" value="1"/>
</dbReference>
<dbReference type="Pfam" id="PF14234">
    <property type="entry name" value="DUF4336"/>
    <property type="match status" value="1"/>
</dbReference>
<dbReference type="InterPro" id="IPR025638">
    <property type="entry name" value="DUF4336"/>
</dbReference>
<protein>
    <submittedName>
        <fullName evidence="1">DUF4336 domain-containing protein</fullName>
    </submittedName>
</protein>
<accession>A0A9Q3YKS2</accession>
<organism evidence="1 2">
    <name type="scientific">Alloalcanivorax marinus</name>
    <dbReference type="NCBI Taxonomy" id="1177169"/>
    <lineage>
        <taxon>Bacteria</taxon>
        <taxon>Pseudomonadati</taxon>
        <taxon>Pseudomonadota</taxon>
        <taxon>Gammaproteobacteria</taxon>
        <taxon>Oceanospirillales</taxon>
        <taxon>Alcanivoracaceae</taxon>
        <taxon>Alloalcanivorax</taxon>
    </lineage>
</organism>
<sequence>MKRSAEPAPAARQECRHDTPVQVGEDLWLVDGPVVDFYRLSYPTRAVIVRLPDGGLWVWSPVPLTDALRAFVDGLGPVRYLVSPNKLHHLYLAQWQRAWPDAELWGPVSTRSKRPDLTFTGTLDDTPPAAWAGTLDQIWLREALFLDEVVFFHRPSRTAILADFSEAFSDDFLRRHWKPWQRWIARLWGITERPGKAPLEVRLSTLRRRRARARVRQMLAWRPEKVIMAHGVWRADNGTAYLRQVFSWLGV</sequence>
<dbReference type="Proteomes" id="UP001108027">
    <property type="component" value="Unassembled WGS sequence"/>
</dbReference>
<reference evidence="1" key="1">
    <citation type="submission" date="2021-10" db="EMBL/GenBank/DDBJ databases">
        <title>The diversity and Nitrogen Metabolism of Culturable Nitrate-Utilizing Bacteria Within the Oxygen Minimum Zone of the Changjiang (Yangtze River)Estuary.</title>
        <authorList>
            <person name="Zhang D."/>
            <person name="Zheng J."/>
            <person name="Liu S."/>
            <person name="He W."/>
        </authorList>
    </citation>
    <scope>NUCLEOTIDE SEQUENCE</scope>
    <source>
        <strain evidence="1">FXH-223</strain>
    </source>
</reference>
<dbReference type="RefSeq" id="WP_228232192.1">
    <property type="nucleotide sequence ID" value="NZ_ARXL01000072.1"/>
</dbReference>
<evidence type="ECO:0000313" key="1">
    <source>
        <dbReference type="EMBL" id="MCC4307064.1"/>
    </source>
</evidence>
<dbReference type="PANTHER" id="PTHR33835">
    <property type="entry name" value="YALI0C07656P"/>
    <property type="match status" value="1"/>
</dbReference>
<proteinExistence type="predicted"/>
<dbReference type="EMBL" id="JAJGNA010000001">
    <property type="protein sequence ID" value="MCC4307064.1"/>
    <property type="molecule type" value="Genomic_DNA"/>
</dbReference>
<name>A0A9Q3YKS2_9GAMM</name>